<evidence type="ECO:0000259" key="18">
    <source>
        <dbReference type="Pfam" id="PF24877"/>
    </source>
</evidence>
<dbReference type="InterPro" id="IPR056740">
    <property type="entry name" value="ILV_EDD_C"/>
</dbReference>
<name>A0A9W4FH41_9MYCO</name>
<dbReference type="InterPro" id="IPR020558">
    <property type="entry name" value="DiOHA_6PGluconate_deHydtase_CS"/>
</dbReference>
<evidence type="ECO:0000256" key="4">
    <source>
        <dbReference type="ARBA" id="ARBA00022714"/>
    </source>
</evidence>
<keyword evidence="4 15" id="KW-0001">2Fe-2S</keyword>
<dbReference type="FunFam" id="3.50.30.80:FF:000001">
    <property type="entry name" value="Dihydroxy-acid dehydratase"/>
    <property type="match status" value="1"/>
</dbReference>
<feature type="active site" description="Proton acceptor" evidence="15">
    <location>
        <position position="494"/>
    </location>
</feature>
<feature type="binding site" evidence="15">
    <location>
        <position position="67"/>
    </location>
    <ligand>
        <name>[2Fe-2S] cluster</name>
        <dbReference type="ChEBI" id="CHEBI:190135"/>
    </ligand>
</feature>
<evidence type="ECO:0000256" key="2">
    <source>
        <dbReference type="ARBA" id="ARBA00006486"/>
    </source>
</evidence>
<organism evidence="19 20">
    <name type="scientific">Mycobacterium gallinarum</name>
    <dbReference type="NCBI Taxonomy" id="39689"/>
    <lineage>
        <taxon>Bacteria</taxon>
        <taxon>Bacillati</taxon>
        <taxon>Actinomycetota</taxon>
        <taxon>Actinomycetes</taxon>
        <taxon>Mycobacteriales</taxon>
        <taxon>Mycobacteriaceae</taxon>
        <taxon>Mycobacterium</taxon>
    </lineage>
</organism>
<evidence type="ECO:0000259" key="17">
    <source>
        <dbReference type="Pfam" id="PF00920"/>
    </source>
</evidence>
<dbReference type="InterPro" id="IPR004404">
    <property type="entry name" value="DihydroxyA_deHydtase"/>
</dbReference>
<evidence type="ECO:0000256" key="14">
    <source>
        <dbReference type="ARBA" id="ARBA00029490"/>
    </source>
</evidence>
<dbReference type="GO" id="GO:0051537">
    <property type="term" value="F:2 iron, 2 sulfur cluster binding"/>
    <property type="evidence" value="ECO:0007669"/>
    <property type="project" value="UniProtKB-UniRule"/>
</dbReference>
<comment type="subunit">
    <text evidence="15">Homodimer.</text>
</comment>
<dbReference type="InterPro" id="IPR037237">
    <property type="entry name" value="IlvD/EDD_N"/>
</dbReference>
<evidence type="ECO:0000313" key="19">
    <source>
        <dbReference type="EMBL" id="BBY95007.1"/>
    </source>
</evidence>
<feature type="region of interest" description="Disordered" evidence="16">
    <location>
        <begin position="1"/>
        <end position="31"/>
    </location>
</feature>
<dbReference type="NCBIfam" id="TIGR00110">
    <property type="entry name" value="ilvD"/>
    <property type="match status" value="1"/>
</dbReference>
<keyword evidence="6 15" id="KW-0460">Magnesium</keyword>
<keyword evidence="10 15" id="KW-0100">Branched-chain amino acid biosynthesis</keyword>
<feature type="domain" description="Dihydroxy-acid/6-phosphogluconate dehydratase C-terminal" evidence="18">
    <location>
        <begin position="386"/>
        <end position="575"/>
    </location>
</feature>
<keyword evidence="20" id="KW-1185">Reference proteome</keyword>
<evidence type="ECO:0000256" key="12">
    <source>
        <dbReference type="ARBA" id="ARBA00029436"/>
    </source>
</evidence>
<evidence type="ECO:0000256" key="7">
    <source>
        <dbReference type="ARBA" id="ARBA00023004"/>
    </source>
</evidence>
<evidence type="ECO:0000256" key="8">
    <source>
        <dbReference type="ARBA" id="ARBA00023014"/>
    </source>
</evidence>
<evidence type="ECO:0000256" key="15">
    <source>
        <dbReference type="HAMAP-Rule" id="MF_00012"/>
    </source>
</evidence>
<dbReference type="EC" id="4.2.1.9" evidence="14 15"/>
<proteinExistence type="inferred from homology"/>
<sequence>MPSQPTTDSPRAGGSSTPDIKPRSRDVTDGLEKTAARGMLRAVGMGDDDWAKPQIGVGSSWNEITPCNMSLQRLAQAVKTGVHAAGGYPLEFGTISVSDGISMGHEGMHFSLVSREVIADSVETVMQAERLDGSVLLAGCDKSIPGMLMAAARLNLASVFLYNGSIMPGVAKLTDGSEKEVTIIDAFEAVGACARGLMSREDVDIIERAICPGEGACGGMYTANTMASAAEALGMSLPGSASPVAIDSRRDEYARRSGEAVVEMLRRGITTSDILTIEAFENAIAVVMAFGGSTNAVLHLLAIASEAGVKLTLADFTRIGQKVPHLADVKPFGRHVMKHVDEIGGVPVVMKALLDAGLLHGDCLTVTGETMAENLAHIEPPDPDGKVLRAMNNPIHPTGGITILHGSLAPEGAVVKSAGFDSDVFEGTARVFERERAALDALEDGTITNGDVVVIRYEGPKGGPGMREMLAITGAIKGAGLGKDVLLMTDGRFSGGTTGLCVGHIAPEAVDGGPIAFIKDGDKIRLDVANGTLDVLVDKDEFDSRKAGFQPLPPVYKTGVLAKYTKLVGSAAGGAVCS</sequence>
<keyword evidence="9 15" id="KW-0456">Lyase</keyword>
<accession>A0A9W4FH41</accession>
<dbReference type="HAMAP" id="MF_00012">
    <property type="entry name" value="IlvD"/>
    <property type="match status" value="1"/>
</dbReference>
<evidence type="ECO:0000256" key="11">
    <source>
        <dbReference type="ARBA" id="ARBA00029304"/>
    </source>
</evidence>
<evidence type="ECO:0000256" key="16">
    <source>
        <dbReference type="SAM" id="MobiDB-lite"/>
    </source>
</evidence>
<feature type="domain" description="Dihydroxy-acid/6-phosphogluconate dehydratase N-terminal" evidence="17">
    <location>
        <begin position="52"/>
        <end position="374"/>
    </location>
</feature>
<comment type="pathway">
    <text evidence="13 15">Amino-acid biosynthesis; L-isoleucine biosynthesis; L-isoleucine from 2-oxobutanoate: step 3/4.</text>
</comment>
<comment type="catalytic activity">
    <reaction evidence="11">
        <text>(2R)-2,3-dihydroxy-3-methylbutanoate = 3-methyl-2-oxobutanoate + H2O</text>
        <dbReference type="Rhea" id="RHEA:24809"/>
        <dbReference type="ChEBI" id="CHEBI:11851"/>
        <dbReference type="ChEBI" id="CHEBI:15377"/>
        <dbReference type="ChEBI" id="CHEBI:49072"/>
        <dbReference type="EC" id="4.2.1.9"/>
    </reaction>
    <physiologicalReaction direction="left-to-right" evidence="11">
        <dbReference type="Rhea" id="RHEA:24810"/>
    </physiologicalReaction>
</comment>
<dbReference type="EMBL" id="AP022601">
    <property type="protein sequence ID" value="BBY95007.1"/>
    <property type="molecule type" value="Genomic_DNA"/>
</dbReference>
<evidence type="ECO:0000256" key="3">
    <source>
        <dbReference type="ARBA" id="ARBA00022605"/>
    </source>
</evidence>
<dbReference type="InterPro" id="IPR042096">
    <property type="entry name" value="Dihydro-acid_dehy_C"/>
</dbReference>
<dbReference type="InterPro" id="IPR050165">
    <property type="entry name" value="DHAD_IlvD/Edd"/>
</dbReference>
<feature type="binding site" description="via carbamate group" evidence="15">
    <location>
        <position position="142"/>
    </location>
    <ligand>
        <name>Mg(2+)</name>
        <dbReference type="ChEBI" id="CHEBI:18420"/>
    </ligand>
</feature>
<protein>
    <recommendedName>
        <fullName evidence="14 15">Dihydroxy-acid dehydratase</fullName>
        <shortName evidence="15">DAD</shortName>
        <ecNumber evidence="14 15">4.2.1.9</ecNumber>
    </recommendedName>
</protein>
<keyword evidence="3 15" id="KW-0028">Amino-acid biosynthesis</keyword>
<dbReference type="PROSITE" id="PS00887">
    <property type="entry name" value="ILVD_EDD_2"/>
    <property type="match status" value="1"/>
</dbReference>
<dbReference type="Pfam" id="PF00920">
    <property type="entry name" value="ILVD_EDD_N"/>
    <property type="match status" value="1"/>
</dbReference>
<evidence type="ECO:0000256" key="13">
    <source>
        <dbReference type="ARBA" id="ARBA00029437"/>
    </source>
</evidence>
<dbReference type="PROSITE" id="PS00886">
    <property type="entry name" value="ILVD_EDD_1"/>
    <property type="match status" value="1"/>
</dbReference>
<dbReference type="SUPFAM" id="SSF143975">
    <property type="entry name" value="IlvD/EDD N-terminal domain-like"/>
    <property type="match status" value="1"/>
</dbReference>
<feature type="compositionally biased region" description="Polar residues" evidence="16">
    <location>
        <begin position="1"/>
        <end position="18"/>
    </location>
</feature>
<feature type="modified residue" description="N6-carboxylysine" evidence="15">
    <location>
        <position position="142"/>
    </location>
</feature>
<evidence type="ECO:0000256" key="10">
    <source>
        <dbReference type="ARBA" id="ARBA00023304"/>
    </source>
</evidence>
<evidence type="ECO:0000256" key="5">
    <source>
        <dbReference type="ARBA" id="ARBA00022723"/>
    </source>
</evidence>
<dbReference type="GO" id="GO:0009097">
    <property type="term" value="P:isoleucine biosynthetic process"/>
    <property type="evidence" value="ECO:0007669"/>
    <property type="project" value="UniProtKB-UniRule"/>
</dbReference>
<keyword evidence="5 15" id="KW-0479">Metal-binding</keyword>
<evidence type="ECO:0000256" key="6">
    <source>
        <dbReference type="ARBA" id="ARBA00022842"/>
    </source>
</evidence>
<keyword evidence="8 15" id="KW-0411">Iron-sulfur</keyword>
<dbReference type="Gene3D" id="3.50.30.80">
    <property type="entry name" value="IlvD/EDD C-terminal domain-like"/>
    <property type="match status" value="1"/>
</dbReference>
<dbReference type="Proteomes" id="UP000465785">
    <property type="component" value="Chromosome"/>
</dbReference>
<feature type="compositionally biased region" description="Basic and acidic residues" evidence="16">
    <location>
        <begin position="20"/>
        <end position="31"/>
    </location>
</feature>
<feature type="binding site" evidence="15">
    <location>
        <position position="468"/>
    </location>
    <ligand>
        <name>Mg(2+)</name>
        <dbReference type="ChEBI" id="CHEBI:18420"/>
    </ligand>
</feature>
<dbReference type="GO" id="GO:0009099">
    <property type="term" value="P:L-valine biosynthetic process"/>
    <property type="evidence" value="ECO:0007669"/>
    <property type="project" value="UniProtKB-UniRule"/>
</dbReference>
<dbReference type="SUPFAM" id="SSF52016">
    <property type="entry name" value="LeuD/IlvD-like"/>
    <property type="match status" value="1"/>
</dbReference>
<feature type="binding site" evidence="15">
    <location>
        <position position="99"/>
    </location>
    <ligand>
        <name>Mg(2+)</name>
        <dbReference type="ChEBI" id="CHEBI:18420"/>
    </ligand>
</feature>
<comment type="cofactor">
    <cofactor evidence="1 15">
        <name>Mg(2+)</name>
        <dbReference type="ChEBI" id="CHEBI:18420"/>
    </cofactor>
</comment>
<dbReference type="Pfam" id="PF24877">
    <property type="entry name" value="ILV_EDD_C"/>
    <property type="match status" value="1"/>
</dbReference>
<comment type="cofactor">
    <cofactor evidence="15">
        <name>[2Fe-2S] cluster</name>
        <dbReference type="ChEBI" id="CHEBI:190135"/>
    </cofactor>
    <text evidence="15">Binds 1 [2Fe-2S] cluster per subunit. This cluster acts as a Lewis acid cofactor.</text>
</comment>
<comment type="function">
    <text evidence="15">Functions in the biosynthesis of branched-chain amino acids. Catalyzes the dehydration of (2R,3R)-2,3-dihydroxy-3-methylpentanoate (2,3-dihydroxy-3-methylvalerate) into 2-oxo-3-methylpentanoate (2-oxo-3-methylvalerate) and of (2R)-2,3-dihydroxy-3-methylbutanoate (2,3-dihydroxyisovalerate) into 2-oxo-3-methylbutanoate (2-oxoisovalerate), the penultimate precursor to L-isoleucine and L-valine, respectively.</text>
</comment>
<reference evidence="19 20" key="1">
    <citation type="journal article" date="2019" name="Emerg. Microbes Infect.">
        <title>Comprehensive subspecies identification of 175 nontuberculous mycobacteria species based on 7547 genomic profiles.</title>
        <authorList>
            <person name="Matsumoto Y."/>
            <person name="Kinjo T."/>
            <person name="Motooka D."/>
            <person name="Nabeya D."/>
            <person name="Jung N."/>
            <person name="Uechi K."/>
            <person name="Horii T."/>
            <person name="Iida T."/>
            <person name="Fujita J."/>
            <person name="Nakamura S."/>
        </authorList>
    </citation>
    <scope>NUCLEOTIDE SEQUENCE [LARGE SCALE GENOMIC DNA]</scope>
    <source>
        <strain evidence="19 20">JCM 6399</strain>
    </source>
</reference>
<gene>
    <name evidence="15 19" type="primary">ilvD</name>
    <name evidence="19" type="ORF">MGALJ_46760</name>
</gene>
<dbReference type="GO" id="GO:0000287">
    <property type="term" value="F:magnesium ion binding"/>
    <property type="evidence" value="ECO:0007669"/>
    <property type="project" value="UniProtKB-UniRule"/>
</dbReference>
<feature type="binding site" evidence="15">
    <location>
        <position position="141"/>
    </location>
    <ligand>
        <name>Mg(2+)</name>
        <dbReference type="ChEBI" id="CHEBI:18420"/>
    </ligand>
</feature>
<comment type="caution">
    <text evidence="15">Lacks conserved residue(s) required for the propagation of feature annotation.</text>
</comment>
<dbReference type="GO" id="GO:0004160">
    <property type="term" value="F:dihydroxy-acid dehydratase activity"/>
    <property type="evidence" value="ECO:0007669"/>
    <property type="project" value="UniProtKB-UniRule"/>
</dbReference>
<evidence type="ECO:0000256" key="9">
    <source>
        <dbReference type="ARBA" id="ARBA00023239"/>
    </source>
</evidence>
<comment type="pathway">
    <text evidence="12 15">Amino-acid biosynthesis; L-valine biosynthesis; L-valine from pyruvate: step 3/4.</text>
</comment>
<dbReference type="KEGG" id="mgau:MGALJ_46760"/>
<comment type="catalytic activity">
    <reaction evidence="15">
        <text>(2R,3R)-2,3-dihydroxy-3-methylpentanoate = (S)-3-methyl-2-oxopentanoate + H2O</text>
        <dbReference type="Rhea" id="RHEA:27694"/>
        <dbReference type="ChEBI" id="CHEBI:15377"/>
        <dbReference type="ChEBI" id="CHEBI:35146"/>
        <dbReference type="ChEBI" id="CHEBI:49258"/>
        <dbReference type="EC" id="4.2.1.9"/>
    </reaction>
</comment>
<dbReference type="PANTHER" id="PTHR21000">
    <property type="entry name" value="DIHYDROXY-ACID DEHYDRATASE DAD"/>
    <property type="match status" value="1"/>
</dbReference>
<evidence type="ECO:0000256" key="1">
    <source>
        <dbReference type="ARBA" id="ARBA00001946"/>
    </source>
</evidence>
<evidence type="ECO:0000313" key="20">
    <source>
        <dbReference type="Proteomes" id="UP000465785"/>
    </source>
</evidence>
<dbReference type="AlphaFoldDB" id="A0A9W4FH41"/>
<comment type="similarity">
    <text evidence="2 15">Belongs to the IlvD/Edd family.</text>
</comment>
<keyword evidence="7 15" id="KW-0408">Iron</keyword>
<dbReference type="PANTHER" id="PTHR21000:SF5">
    <property type="entry name" value="DIHYDROXY-ACID DEHYDRATASE, MITOCHONDRIAL"/>
    <property type="match status" value="1"/>
</dbReference>
<dbReference type="InterPro" id="IPR000581">
    <property type="entry name" value="ILV_EDD_N"/>
</dbReference>
<dbReference type="NCBIfam" id="NF002068">
    <property type="entry name" value="PRK00911.1"/>
    <property type="match status" value="1"/>
</dbReference>